<reference evidence="2 3" key="1">
    <citation type="submission" date="2014-04" db="EMBL/GenBank/DDBJ databases">
        <authorList>
            <consortium name="DOE Joint Genome Institute"/>
            <person name="Kuo A."/>
            <person name="Kohler A."/>
            <person name="Costa M.D."/>
            <person name="Nagy L.G."/>
            <person name="Floudas D."/>
            <person name="Copeland A."/>
            <person name="Barry K.W."/>
            <person name="Cichocki N."/>
            <person name="Veneault-Fourrey C."/>
            <person name="LaButti K."/>
            <person name="Lindquist E.A."/>
            <person name="Lipzen A."/>
            <person name="Lundell T."/>
            <person name="Morin E."/>
            <person name="Murat C."/>
            <person name="Sun H."/>
            <person name="Tunlid A."/>
            <person name="Henrissat B."/>
            <person name="Grigoriev I.V."/>
            <person name="Hibbett D.S."/>
            <person name="Martin F."/>
            <person name="Nordberg H.P."/>
            <person name="Cantor M.N."/>
            <person name="Hua S.X."/>
        </authorList>
    </citation>
    <scope>NUCLEOTIDE SEQUENCE [LARGE SCALE GENOMIC DNA]</scope>
    <source>
        <strain evidence="2 3">441</strain>
    </source>
</reference>
<reference evidence="3" key="2">
    <citation type="submission" date="2015-01" db="EMBL/GenBank/DDBJ databases">
        <title>Evolutionary Origins and Diversification of the Mycorrhizal Mutualists.</title>
        <authorList>
            <consortium name="DOE Joint Genome Institute"/>
            <consortium name="Mycorrhizal Genomics Consortium"/>
            <person name="Kohler A."/>
            <person name="Kuo A."/>
            <person name="Nagy L.G."/>
            <person name="Floudas D."/>
            <person name="Copeland A."/>
            <person name="Barry K.W."/>
            <person name="Cichocki N."/>
            <person name="Veneault-Fourrey C."/>
            <person name="LaButti K."/>
            <person name="Lindquist E.A."/>
            <person name="Lipzen A."/>
            <person name="Lundell T."/>
            <person name="Morin E."/>
            <person name="Murat C."/>
            <person name="Riley R."/>
            <person name="Ohm R."/>
            <person name="Sun H."/>
            <person name="Tunlid A."/>
            <person name="Henrissat B."/>
            <person name="Grigoriev I.V."/>
            <person name="Hibbett D.S."/>
            <person name="Martin F."/>
        </authorList>
    </citation>
    <scope>NUCLEOTIDE SEQUENCE [LARGE SCALE GENOMIC DNA]</scope>
    <source>
        <strain evidence="3">441</strain>
    </source>
</reference>
<dbReference type="EMBL" id="KN833717">
    <property type="protein sequence ID" value="KIK24344.1"/>
    <property type="molecule type" value="Genomic_DNA"/>
</dbReference>
<evidence type="ECO:0000313" key="3">
    <source>
        <dbReference type="Proteomes" id="UP000054018"/>
    </source>
</evidence>
<dbReference type="AlphaFoldDB" id="A0A0C9ZEK2"/>
<sequence length="137" mass="15338">MSAAQSRINTARKSKRRTASSPFSFSHDIDERLRLSPLRLSSVLMYILASYRDTHELAVVADYAMLVCWPAWKSTSRTTSGSTICRRNSKPGRTSHPVLVPAIVFGIRRSLTRGRTCGRVAASALQVLQMRRHHNLA</sequence>
<dbReference type="Proteomes" id="UP000054018">
    <property type="component" value="Unassembled WGS sequence"/>
</dbReference>
<evidence type="ECO:0000313" key="2">
    <source>
        <dbReference type="EMBL" id="KIK24344.1"/>
    </source>
</evidence>
<dbReference type="HOGENOM" id="CLU_1865913_0_0_1"/>
<name>A0A0C9ZEK2_9AGAM</name>
<organism evidence="2 3">
    <name type="scientific">Pisolithus microcarpus 441</name>
    <dbReference type="NCBI Taxonomy" id="765257"/>
    <lineage>
        <taxon>Eukaryota</taxon>
        <taxon>Fungi</taxon>
        <taxon>Dikarya</taxon>
        <taxon>Basidiomycota</taxon>
        <taxon>Agaricomycotina</taxon>
        <taxon>Agaricomycetes</taxon>
        <taxon>Agaricomycetidae</taxon>
        <taxon>Boletales</taxon>
        <taxon>Sclerodermatineae</taxon>
        <taxon>Pisolithaceae</taxon>
        <taxon>Pisolithus</taxon>
    </lineage>
</organism>
<dbReference type="OrthoDB" id="10528915at2759"/>
<keyword evidence="3" id="KW-1185">Reference proteome</keyword>
<feature type="region of interest" description="Disordered" evidence="1">
    <location>
        <begin position="1"/>
        <end position="22"/>
    </location>
</feature>
<proteinExistence type="predicted"/>
<accession>A0A0C9ZEK2</accession>
<protein>
    <submittedName>
        <fullName evidence="2">Uncharacterized protein</fullName>
    </submittedName>
</protein>
<gene>
    <name evidence="2" type="ORF">PISMIDRAFT_412533</name>
</gene>
<evidence type="ECO:0000256" key="1">
    <source>
        <dbReference type="SAM" id="MobiDB-lite"/>
    </source>
</evidence>